<keyword evidence="2" id="KW-1185">Reference proteome</keyword>
<gene>
    <name evidence="1" type="ORF">VTL71DRAFT_4974</name>
</gene>
<proteinExistence type="predicted"/>
<evidence type="ECO:0000313" key="2">
    <source>
        <dbReference type="Proteomes" id="UP001595075"/>
    </source>
</evidence>
<organism evidence="1 2">
    <name type="scientific">Oculimacula yallundae</name>
    <dbReference type="NCBI Taxonomy" id="86028"/>
    <lineage>
        <taxon>Eukaryota</taxon>
        <taxon>Fungi</taxon>
        <taxon>Dikarya</taxon>
        <taxon>Ascomycota</taxon>
        <taxon>Pezizomycotina</taxon>
        <taxon>Leotiomycetes</taxon>
        <taxon>Helotiales</taxon>
        <taxon>Ploettnerulaceae</taxon>
        <taxon>Oculimacula</taxon>
    </lineage>
</organism>
<accession>A0ABR4C481</accession>
<name>A0ABR4C481_9HELO</name>
<dbReference type="Proteomes" id="UP001595075">
    <property type="component" value="Unassembled WGS sequence"/>
</dbReference>
<reference evidence="1 2" key="1">
    <citation type="journal article" date="2024" name="Commun. Biol.">
        <title>Comparative genomic analysis of thermophilic fungi reveals convergent evolutionary adaptations and gene losses.</title>
        <authorList>
            <person name="Steindorff A.S."/>
            <person name="Aguilar-Pontes M.V."/>
            <person name="Robinson A.J."/>
            <person name="Andreopoulos B."/>
            <person name="LaButti K."/>
            <person name="Kuo A."/>
            <person name="Mondo S."/>
            <person name="Riley R."/>
            <person name="Otillar R."/>
            <person name="Haridas S."/>
            <person name="Lipzen A."/>
            <person name="Grimwood J."/>
            <person name="Schmutz J."/>
            <person name="Clum A."/>
            <person name="Reid I.D."/>
            <person name="Moisan M.C."/>
            <person name="Butler G."/>
            <person name="Nguyen T.T.M."/>
            <person name="Dewar K."/>
            <person name="Conant G."/>
            <person name="Drula E."/>
            <person name="Henrissat B."/>
            <person name="Hansel C."/>
            <person name="Singer S."/>
            <person name="Hutchinson M.I."/>
            <person name="de Vries R.P."/>
            <person name="Natvig D.O."/>
            <person name="Powell A.J."/>
            <person name="Tsang A."/>
            <person name="Grigoriev I.V."/>
        </authorList>
    </citation>
    <scope>NUCLEOTIDE SEQUENCE [LARGE SCALE GENOMIC DNA]</scope>
    <source>
        <strain evidence="1 2">CBS 494.80</strain>
    </source>
</reference>
<protein>
    <submittedName>
        <fullName evidence="1">Uncharacterized protein</fullName>
    </submittedName>
</protein>
<sequence length="93" mass="10516">MDEASRGQMFEYDIGLGNLGFLRLAIDLTLTHGETDMRGNSLRILLNFHFPYVSLSIQCSIPVHHTLLNIIDPIFVKVSTPRFAIQTSKLRLS</sequence>
<evidence type="ECO:0000313" key="1">
    <source>
        <dbReference type="EMBL" id="KAL2064480.1"/>
    </source>
</evidence>
<dbReference type="EMBL" id="JAZHXI010000014">
    <property type="protein sequence ID" value="KAL2064480.1"/>
    <property type="molecule type" value="Genomic_DNA"/>
</dbReference>
<comment type="caution">
    <text evidence="1">The sequence shown here is derived from an EMBL/GenBank/DDBJ whole genome shotgun (WGS) entry which is preliminary data.</text>
</comment>